<evidence type="ECO:0000256" key="3">
    <source>
        <dbReference type="ARBA" id="ARBA00022448"/>
    </source>
</evidence>
<evidence type="ECO:0000256" key="7">
    <source>
        <dbReference type="ARBA" id="ARBA00023065"/>
    </source>
</evidence>
<keyword evidence="6 11" id="KW-0732">Signal</keyword>
<dbReference type="GO" id="GO:0009279">
    <property type="term" value="C:cell outer membrane"/>
    <property type="evidence" value="ECO:0007669"/>
    <property type="project" value="UniProtKB-SubCell"/>
</dbReference>
<dbReference type="InterPro" id="IPR001702">
    <property type="entry name" value="Porin_Gram-ve"/>
</dbReference>
<dbReference type="EMBL" id="FCOC02000014">
    <property type="protein sequence ID" value="SAL40110.1"/>
    <property type="molecule type" value="Genomic_DNA"/>
</dbReference>
<evidence type="ECO:0000256" key="9">
    <source>
        <dbReference type="ARBA" id="ARBA00023136"/>
    </source>
</evidence>
<evidence type="ECO:0000313" key="14">
    <source>
        <dbReference type="Proteomes" id="UP000054893"/>
    </source>
</evidence>
<keyword evidence="8" id="KW-0626">Porin</keyword>
<proteinExistence type="predicted"/>
<dbReference type="GO" id="GO:0015288">
    <property type="term" value="F:porin activity"/>
    <property type="evidence" value="ECO:0007669"/>
    <property type="project" value="UniProtKB-KW"/>
</dbReference>
<evidence type="ECO:0000256" key="6">
    <source>
        <dbReference type="ARBA" id="ARBA00022729"/>
    </source>
</evidence>
<evidence type="ECO:0000256" key="10">
    <source>
        <dbReference type="ARBA" id="ARBA00023237"/>
    </source>
</evidence>
<sequence>MTKIASIAAAAALAGVAVSAHAQNSVTLYGVIDEGLNFTSNARGHGTVQMKSGDTYGSRWGLKGSEDLGGGYRVIFQLENGFDASNGTLKQGGREFGRQAYVGIQSDTYGTLTLGRQYDPTLDLWSGLTGAGSMTGDVSSHPFDNDNADFDYRINNSVKYTSPSYRGFKGEAMYGFSNDTGFANNRMYSAAGQYQNGGLTAAVGYLKLNNAGSATGAVATDTVFVGSSQQNIVAGLAYKFDNTKIGFSYSHVDVYNPTSNGYFAAAATQPAGGKWTSWKFDNFEINGKYLFTPSLWLGGAYTFTEAHVHSTVGDFLPKWHQLSLMLDYDLSKRTSVYAQGVYQHVVSANTGTGFDFAQTPASAGVSSGENQMVYRVAMIHRF</sequence>
<dbReference type="OrthoDB" id="8982743at2"/>
<dbReference type="GO" id="GO:0034220">
    <property type="term" value="P:monoatomic ion transmembrane transport"/>
    <property type="evidence" value="ECO:0007669"/>
    <property type="project" value="InterPro"/>
</dbReference>
<evidence type="ECO:0000313" key="13">
    <source>
        <dbReference type="EMBL" id="SAL40110.1"/>
    </source>
</evidence>
<evidence type="ECO:0000256" key="5">
    <source>
        <dbReference type="ARBA" id="ARBA00022692"/>
    </source>
</evidence>
<dbReference type="PANTHER" id="PTHR34501">
    <property type="entry name" value="PROTEIN YDDL-RELATED"/>
    <property type="match status" value="1"/>
</dbReference>
<accession>A0A158H8Q0</accession>
<keyword evidence="10" id="KW-0998">Cell outer membrane</keyword>
<feature type="domain" description="Porin" evidence="12">
    <location>
        <begin position="9"/>
        <end position="343"/>
    </location>
</feature>
<comment type="subunit">
    <text evidence="2">Homotrimer.</text>
</comment>
<evidence type="ECO:0000259" key="12">
    <source>
        <dbReference type="Pfam" id="PF13609"/>
    </source>
</evidence>
<dbReference type="Proteomes" id="UP000054893">
    <property type="component" value="Unassembled WGS sequence"/>
</dbReference>
<dbReference type="PRINTS" id="PR00182">
    <property type="entry name" value="ECOLNEIPORIN"/>
</dbReference>
<evidence type="ECO:0000256" key="11">
    <source>
        <dbReference type="SAM" id="SignalP"/>
    </source>
</evidence>
<reference evidence="13 14" key="1">
    <citation type="submission" date="2016-01" db="EMBL/GenBank/DDBJ databases">
        <authorList>
            <person name="Oliw E.H."/>
        </authorList>
    </citation>
    <scope>NUCLEOTIDE SEQUENCE [LARGE SCALE GENOMIC DNA]</scope>
    <source>
        <strain evidence="13">LMG 22029</strain>
    </source>
</reference>
<dbReference type="CDD" id="cd00342">
    <property type="entry name" value="gram_neg_porins"/>
    <property type="match status" value="1"/>
</dbReference>
<name>A0A158H8Q0_CABSO</name>
<dbReference type="AlphaFoldDB" id="A0A158H8Q0"/>
<dbReference type="InterPro" id="IPR002299">
    <property type="entry name" value="Porin_Neis"/>
</dbReference>
<evidence type="ECO:0000256" key="4">
    <source>
        <dbReference type="ARBA" id="ARBA00022452"/>
    </source>
</evidence>
<evidence type="ECO:0000256" key="1">
    <source>
        <dbReference type="ARBA" id="ARBA00004571"/>
    </source>
</evidence>
<dbReference type="SUPFAM" id="SSF56935">
    <property type="entry name" value="Porins"/>
    <property type="match status" value="1"/>
</dbReference>
<dbReference type="Gene3D" id="2.40.160.10">
    <property type="entry name" value="Porin"/>
    <property type="match status" value="1"/>
</dbReference>
<dbReference type="InterPro" id="IPR050298">
    <property type="entry name" value="Gram-neg_bact_OMP"/>
</dbReference>
<protein>
    <submittedName>
        <fullName evidence="13">Porin</fullName>
    </submittedName>
</protein>
<dbReference type="InterPro" id="IPR033900">
    <property type="entry name" value="Gram_neg_porin_domain"/>
</dbReference>
<organism evidence="13 14">
    <name type="scientific">Caballeronia sordidicola</name>
    <name type="common">Burkholderia sordidicola</name>
    <dbReference type="NCBI Taxonomy" id="196367"/>
    <lineage>
        <taxon>Bacteria</taxon>
        <taxon>Pseudomonadati</taxon>
        <taxon>Pseudomonadota</taxon>
        <taxon>Betaproteobacteria</taxon>
        <taxon>Burkholderiales</taxon>
        <taxon>Burkholderiaceae</taxon>
        <taxon>Caballeronia</taxon>
    </lineage>
</organism>
<dbReference type="Pfam" id="PF13609">
    <property type="entry name" value="Porin_4"/>
    <property type="match status" value="1"/>
</dbReference>
<keyword evidence="5" id="KW-0812">Transmembrane</keyword>
<dbReference type="RefSeq" id="WP_060857331.1">
    <property type="nucleotide sequence ID" value="NZ_FCOC02000014.1"/>
</dbReference>
<gene>
    <name evidence="13" type="ORF">AWB64_04247</name>
</gene>
<feature type="chain" id="PRO_5007810524" evidence="11">
    <location>
        <begin position="23"/>
        <end position="382"/>
    </location>
</feature>
<dbReference type="PANTHER" id="PTHR34501:SF9">
    <property type="entry name" value="MAJOR OUTER MEMBRANE PROTEIN P.IA"/>
    <property type="match status" value="1"/>
</dbReference>
<evidence type="ECO:0000256" key="2">
    <source>
        <dbReference type="ARBA" id="ARBA00011233"/>
    </source>
</evidence>
<dbReference type="PRINTS" id="PR00184">
    <property type="entry name" value="NEISSPPORIN"/>
</dbReference>
<keyword evidence="4" id="KW-1134">Transmembrane beta strand</keyword>
<feature type="signal peptide" evidence="11">
    <location>
        <begin position="1"/>
        <end position="22"/>
    </location>
</feature>
<keyword evidence="9" id="KW-0472">Membrane</keyword>
<keyword evidence="7" id="KW-0406">Ion transport</keyword>
<keyword evidence="3" id="KW-0813">Transport</keyword>
<evidence type="ECO:0000256" key="8">
    <source>
        <dbReference type="ARBA" id="ARBA00023114"/>
    </source>
</evidence>
<dbReference type="InterPro" id="IPR023614">
    <property type="entry name" value="Porin_dom_sf"/>
</dbReference>
<dbReference type="GO" id="GO:0046930">
    <property type="term" value="C:pore complex"/>
    <property type="evidence" value="ECO:0007669"/>
    <property type="project" value="UniProtKB-KW"/>
</dbReference>
<comment type="subcellular location">
    <subcellularLocation>
        <location evidence="1">Cell outer membrane</location>
        <topology evidence="1">Multi-pass membrane protein</topology>
    </subcellularLocation>
</comment>